<proteinExistence type="predicted"/>
<dbReference type="Proteomes" id="UP001273350">
    <property type="component" value="Unassembled WGS sequence"/>
</dbReference>
<reference evidence="2 3" key="1">
    <citation type="submission" date="2023-11" db="EMBL/GenBank/DDBJ databases">
        <title>Unpublished Manusciprt.</title>
        <authorList>
            <person name="Saticioglu I.B."/>
            <person name="Ay H."/>
            <person name="Ajmi N."/>
            <person name="Altun S."/>
            <person name="Duman M."/>
        </authorList>
    </citation>
    <scope>NUCLEOTIDE SEQUENCE [LARGE SCALE GENOMIC DNA]</scope>
    <source>
        <strain evidence="2 3">Fl-318</strain>
    </source>
</reference>
<keyword evidence="1" id="KW-0732">Signal</keyword>
<organism evidence="2 3">
    <name type="scientific">Flavobacterium cupriresistens</name>
    <dbReference type="NCBI Taxonomy" id="2893885"/>
    <lineage>
        <taxon>Bacteria</taxon>
        <taxon>Pseudomonadati</taxon>
        <taxon>Bacteroidota</taxon>
        <taxon>Flavobacteriia</taxon>
        <taxon>Flavobacteriales</taxon>
        <taxon>Flavobacteriaceae</taxon>
        <taxon>Flavobacterium</taxon>
    </lineage>
</organism>
<keyword evidence="3" id="KW-1185">Reference proteome</keyword>
<name>A0ABU4R946_9FLAO</name>
<evidence type="ECO:0000313" key="3">
    <source>
        <dbReference type="Proteomes" id="UP001273350"/>
    </source>
</evidence>
<dbReference type="RefSeq" id="WP_230001865.1">
    <property type="nucleotide sequence ID" value="NZ_CP087134.1"/>
</dbReference>
<feature type="signal peptide" evidence="1">
    <location>
        <begin position="1"/>
        <end position="22"/>
    </location>
</feature>
<accession>A0ABU4R946</accession>
<sequence>MKIVFGKSLVLILFCFCLHVEGQNVKDTIFEDHSISTKLYTKCFENLNQGAVIFEKYPNFKRTNICSLSYCMLLLSSPEIDIQLAAEELLKGIATQLYREGNPVFMISGMESYTSAMRENENLEDNNHLVYISYGECQSPYFLSRGANVINKETFRLINQNKLVSKSNVTRIPQTD</sequence>
<feature type="chain" id="PRO_5046472292" evidence="1">
    <location>
        <begin position="23"/>
        <end position="176"/>
    </location>
</feature>
<evidence type="ECO:0000313" key="2">
    <source>
        <dbReference type="EMBL" id="MDX6189097.1"/>
    </source>
</evidence>
<comment type="caution">
    <text evidence="2">The sequence shown here is derived from an EMBL/GenBank/DDBJ whole genome shotgun (WGS) entry which is preliminary data.</text>
</comment>
<protein>
    <submittedName>
        <fullName evidence="2">Uncharacterized protein</fullName>
    </submittedName>
</protein>
<dbReference type="EMBL" id="JAWXVI010000004">
    <property type="protein sequence ID" value="MDX6189097.1"/>
    <property type="molecule type" value="Genomic_DNA"/>
</dbReference>
<evidence type="ECO:0000256" key="1">
    <source>
        <dbReference type="SAM" id="SignalP"/>
    </source>
</evidence>
<gene>
    <name evidence="2" type="ORF">SGQ83_07050</name>
</gene>